<accession>A0AAV7WGV4</accession>
<comment type="caution">
    <text evidence="1">The sequence shown here is derived from an EMBL/GenBank/DDBJ whole genome shotgun (WGS) entry which is preliminary data.</text>
</comment>
<organism evidence="1 2">
    <name type="scientific">Pleurodeles waltl</name>
    <name type="common">Iberian ribbed newt</name>
    <dbReference type="NCBI Taxonomy" id="8319"/>
    <lineage>
        <taxon>Eukaryota</taxon>
        <taxon>Metazoa</taxon>
        <taxon>Chordata</taxon>
        <taxon>Craniata</taxon>
        <taxon>Vertebrata</taxon>
        <taxon>Euteleostomi</taxon>
        <taxon>Amphibia</taxon>
        <taxon>Batrachia</taxon>
        <taxon>Caudata</taxon>
        <taxon>Salamandroidea</taxon>
        <taxon>Salamandridae</taxon>
        <taxon>Pleurodelinae</taxon>
        <taxon>Pleurodeles</taxon>
    </lineage>
</organism>
<evidence type="ECO:0000313" key="1">
    <source>
        <dbReference type="EMBL" id="KAJ1211254.1"/>
    </source>
</evidence>
<dbReference type="EMBL" id="JANPWB010000002">
    <property type="protein sequence ID" value="KAJ1211254.1"/>
    <property type="molecule type" value="Genomic_DNA"/>
</dbReference>
<dbReference type="AlphaFoldDB" id="A0AAV7WGV4"/>
<sequence>MITRQCANANLHRDMITTKEVLKDITGGSLLTTDLDASFISQSCRQPSAAAAKGRARCQLEPRQARPGLPLLMNSALGPAHFRSRPLLCFRRRGAAAGEASGPVEGAPPFLGPAQALQPSWVRFRRSTGPGSGSDSPPFPGSGSGAPPGLCLVLYCYVTCV</sequence>
<protein>
    <submittedName>
        <fullName evidence="1">Uncharacterized protein</fullName>
    </submittedName>
</protein>
<gene>
    <name evidence="1" type="ORF">NDU88_006615</name>
</gene>
<reference evidence="1" key="1">
    <citation type="journal article" date="2022" name="bioRxiv">
        <title>Sequencing and chromosome-scale assembly of the giantPleurodeles waltlgenome.</title>
        <authorList>
            <person name="Brown T."/>
            <person name="Elewa A."/>
            <person name="Iarovenko S."/>
            <person name="Subramanian E."/>
            <person name="Araus A.J."/>
            <person name="Petzold A."/>
            <person name="Susuki M."/>
            <person name="Suzuki K.-i.T."/>
            <person name="Hayashi T."/>
            <person name="Toyoda A."/>
            <person name="Oliveira C."/>
            <person name="Osipova E."/>
            <person name="Leigh N.D."/>
            <person name="Simon A."/>
            <person name="Yun M.H."/>
        </authorList>
    </citation>
    <scope>NUCLEOTIDE SEQUENCE</scope>
    <source>
        <strain evidence="1">20211129_DDA</strain>
        <tissue evidence="1">Liver</tissue>
    </source>
</reference>
<evidence type="ECO:0000313" key="2">
    <source>
        <dbReference type="Proteomes" id="UP001066276"/>
    </source>
</evidence>
<keyword evidence="2" id="KW-1185">Reference proteome</keyword>
<name>A0AAV7WGV4_PLEWA</name>
<proteinExistence type="predicted"/>
<dbReference type="Proteomes" id="UP001066276">
    <property type="component" value="Chromosome 1_2"/>
</dbReference>